<name>A0AAD7HHF8_9AGAR</name>
<evidence type="ECO:0000313" key="3">
    <source>
        <dbReference type="Proteomes" id="UP001215598"/>
    </source>
</evidence>
<dbReference type="Pfam" id="PF20149">
    <property type="entry name" value="DUF6532"/>
    <property type="match status" value="1"/>
</dbReference>
<dbReference type="EMBL" id="JARKIB010000242">
    <property type="protein sequence ID" value="KAJ7720267.1"/>
    <property type="molecule type" value="Genomic_DNA"/>
</dbReference>
<gene>
    <name evidence="2" type="ORF">B0H16DRAFT_1738938</name>
</gene>
<accession>A0AAD7HHF8</accession>
<evidence type="ECO:0000313" key="2">
    <source>
        <dbReference type="EMBL" id="KAJ7720267.1"/>
    </source>
</evidence>
<protein>
    <recommendedName>
        <fullName evidence="1">DUF6532 domain-containing protein</fullName>
    </recommendedName>
</protein>
<organism evidence="2 3">
    <name type="scientific">Mycena metata</name>
    <dbReference type="NCBI Taxonomy" id="1033252"/>
    <lineage>
        <taxon>Eukaryota</taxon>
        <taxon>Fungi</taxon>
        <taxon>Dikarya</taxon>
        <taxon>Basidiomycota</taxon>
        <taxon>Agaricomycotina</taxon>
        <taxon>Agaricomycetes</taxon>
        <taxon>Agaricomycetidae</taxon>
        <taxon>Agaricales</taxon>
        <taxon>Marasmiineae</taxon>
        <taxon>Mycenaceae</taxon>
        <taxon>Mycena</taxon>
    </lineage>
</organism>
<sequence>MPRLPLYEGRNPVAKVLPNAFRTYTPELVAAVSNALKNSINEYSTGIFVERPFSKELYSQNHDHVLSALDDLKEDKYHWAKTTAEWAKWQAAHTFRLGNKGSLGGARTKVILN</sequence>
<dbReference type="InterPro" id="IPR045341">
    <property type="entry name" value="DUF6532"/>
</dbReference>
<proteinExistence type="predicted"/>
<reference evidence="2" key="1">
    <citation type="submission" date="2023-03" db="EMBL/GenBank/DDBJ databases">
        <title>Massive genome expansion in bonnet fungi (Mycena s.s.) driven by repeated elements and novel gene families across ecological guilds.</title>
        <authorList>
            <consortium name="Lawrence Berkeley National Laboratory"/>
            <person name="Harder C.B."/>
            <person name="Miyauchi S."/>
            <person name="Viragh M."/>
            <person name="Kuo A."/>
            <person name="Thoen E."/>
            <person name="Andreopoulos B."/>
            <person name="Lu D."/>
            <person name="Skrede I."/>
            <person name="Drula E."/>
            <person name="Henrissat B."/>
            <person name="Morin E."/>
            <person name="Kohler A."/>
            <person name="Barry K."/>
            <person name="LaButti K."/>
            <person name="Morin E."/>
            <person name="Salamov A."/>
            <person name="Lipzen A."/>
            <person name="Mereny Z."/>
            <person name="Hegedus B."/>
            <person name="Baldrian P."/>
            <person name="Stursova M."/>
            <person name="Weitz H."/>
            <person name="Taylor A."/>
            <person name="Grigoriev I.V."/>
            <person name="Nagy L.G."/>
            <person name="Martin F."/>
            <person name="Kauserud H."/>
        </authorList>
    </citation>
    <scope>NUCLEOTIDE SEQUENCE</scope>
    <source>
        <strain evidence="2">CBHHK182m</strain>
    </source>
</reference>
<feature type="domain" description="DUF6532" evidence="1">
    <location>
        <begin position="7"/>
        <end position="71"/>
    </location>
</feature>
<dbReference type="Proteomes" id="UP001215598">
    <property type="component" value="Unassembled WGS sequence"/>
</dbReference>
<evidence type="ECO:0000259" key="1">
    <source>
        <dbReference type="Pfam" id="PF20149"/>
    </source>
</evidence>
<keyword evidence="3" id="KW-1185">Reference proteome</keyword>
<comment type="caution">
    <text evidence="2">The sequence shown here is derived from an EMBL/GenBank/DDBJ whole genome shotgun (WGS) entry which is preliminary data.</text>
</comment>
<dbReference type="AlphaFoldDB" id="A0AAD7HHF8"/>